<organism evidence="2 3">
    <name type="scientific">Cerrena zonata</name>
    <dbReference type="NCBI Taxonomy" id="2478898"/>
    <lineage>
        <taxon>Eukaryota</taxon>
        <taxon>Fungi</taxon>
        <taxon>Dikarya</taxon>
        <taxon>Basidiomycota</taxon>
        <taxon>Agaricomycotina</taxon>
        <taxon>Agaricomycetes</taxon>
        <taxon>Polyporales</taxon>
        <taxon>Cerrenaceae</taxon>
        <taxon>Cerrena</taxon>
    </lineage>
</organism>
<accession>A0AAW0G4C2</accession>
<dbReference type="AlphaFoldDB" id="A0AAW0G4C2"/>
<gene>
    <name evidence="2" type="ORF">QCA50_009737</name>
</gene>
<name>A0AAW0G4C2_9APHY</name>
<sequence length="64" mass="6995">MSALGLIEALNTDVSSRRRPKPYDRASQPSSSTGDASFFMAICQEDKVGGDISSQKVHYIEDET</sequence>
<evidence type="ECO:0000256" key="1">
    <source>
        <dbReference type="SAM" id="MobiDB-lite"/>
    </source>
</evidence>
<evidence type="ECO:0000313" key="3">
    <source>
        <dbReference type="Proteomes" id="UP001385951"/>
    </source>
</evidence>
<comment type="caution">
    <text evidence="2">The sequence shown here is derived from an EMBL/GenBank/DDBJ whole genome shotgun (WGS) entry which is preliminary data.</text>
</comment>
<protein>
    <submittedName>
        <fullName evidence="2">Uncharacterized protein</fullName>
    </submittedName>
</protein>
<dbReference type="Proteomes" id="UP001385951">
    <property type="component" value="Unassembled WGS sequence"/>
</dbReference>
<dbReference type="EMBL" id="JASBNA010000014">
    <property type="protein sequence ID" value="KAK7687232.1"/>
    <property type="molecule type" value="Genomic_DNA"/>
</dbReference>
<evidence type="ECO:0000313" key="2">
    <source>
        <dbReference type="EMBL" id="KAK7687232.1"/>
    </source>
</evidence>
<feature type="region of interest" description="Disordered" evidence="1">
    <location>
        <begin position="13"/>
        <end position="36"/>
    </location>
</feature>
<keyword evidence="3" id="KW-1185">Reference proteome</keyword>
<reference evidence="2 3" key="1">
    <citation type="submission" date="2022-09" db="EMBL/GenBank/DDBJ databases">
        <authorList>
            <person name="Palmer J.M."/>
        </authorList>
    </citation>
    <scope>NUCLEOTIDE SEQUENCE [LARGE SCALE GENOMIC DNA]</scope>
    <source>
        <strain evidence="2 3">DSM 7382</strain>
    </source>
</reference>
<proteinExistence type="predicted"/>